<dbReference type="EMBL" id="LSRX01000054">
    <property type="protein sequence ID" value="OLQ11756.1"/>
    <property type="molecule type" value="Genomic_DNA"/>
</dbReference>
<gene>
    <name evidence="2" type="ORF">AK812_SmicGene4355</name>
</gene>
<dbReference type="SUPFAM" id="SSF56672">
    <property type="entry name" value="DNA/RNA polymerases"/>
    <property type="match status" value="1"/>
</dbReference>
<feature type="region of interest" description="Disordered" evidence="1">
    <location>
        <begin position="615"/>
        <end position="635"/>
    </location>
</feature>
<feature type="region of interest" description="Disordered" evidence="1">
    <location>
        <begin position="516"/>
        <end position="542"/>
    </location>
</feature>
<keyword evidence="3" id="KW-1185">Reference proteome</keyword>
<comment type="caution">
    <text evidence="2">The sequence shown here is derived from an EMBL/GenBank/DDBJ whole genome shotgun (WGS) entry which is preliminary data.</text>
</comment>
<feature type="compositionally biased region" description="Basic residues" evidence="1">
    <location>
        <begin position="1"/>
        <end position="11"/>
    </location>
</feature>
<proteinExistence type="predicted"/>
<sequence length="1525" mass="168066">MAPAFKFHRPKPAGSIEVTTQPDAEVQAPGKRPRPEGPESFLDVVKNRLVISWRDKREAEHRRALCKWSSIFDKLDGSCDPVIQSISELPEAEKFNTLDDYMARKAPGTMTKRANSFLKVIKVAEGKGLRFPVTEPQLYELLQEAKTGGRMSDEYAEGQRRSDRHPLNDRSRAQIRVKSSAQEEKAAEEAAPGSAQGKLQETSRGNQAMALVDSRASFKSRCVEMCGDDAMYLKLSGKDIRTFSDLAFACGTPQSPPSSEEFRAFCDEVLGIGASLGETSKLTRLHFESLTYVIAQLKQQVVGDTTDEPKRLPLAEKEARYKDQRLRLSGLLMTGEMMPLHSLVDAVAHMSETNCLTWLAPSKCTKRDQELKLGPKDKSKILTVLDNSVTVTAQPDKLVADHGTPLQLQWCLQRRGLAFDMNRIISWETHEKWVSYLLQCLTADTIPGYCHVTVAQVVRADSEMFLLMSKEIKNVKASSTGEMEADTLLDRLRTDPRITMHLLPLPKAMSSLASDAGVDGFPASDKSPKKKPRRERKTSLTTPVKVDNMPKELKDCKYYTDSSGRRLCWTHNTGTCNAETDGGHPPACKRGVHTCMGCRKPGHGWAACWFNKANKGKGGKGSQKGTGKADSGNKVQADQALQLRDSSESSVRTDTQDPVQIGMPETLTSFNFSQMPDATMATILDHPAEELARTCFKQGSGDAEMWMKLSELLPGEESSRTSAKDPSEKCFITGAYSRGVTNLRSNCRRFPACTRLLATMARTAFPNLHFTPVGLFRNLKTAPHKNSHNRPGSLNGVCALSSFQGGQIKLQEATGPRLLSLQTGPIEFDPFCEHETLPWFGGDRLVLVAFSVDHMDRMAQDSLQTLKEFGFLLPPLQSKASDAPWIPKDGLEAGMFLELFAGSARLSQAFTRLGFQAIAFDKVCKSSHPVQALDFTDASECQVVLQMLQDHSESLQLVHLAPPQETCLVARRLPPQVIKAPTLRFCVPESPNLSYLRTKLLVDNLLSGRVAQGNLGQSKLADWDKLATELEPLEETQRKSLDPLVGKILHGKKTCLLERLLSESAFPDKQLVTDIRFGIVQGSKTRVIDDGKAAGINQTVGLPERFRLHSIDYISAFLAWAMLDPRAKGKQISGKTIDLKWAYKQYAVRPSDRDRFRIVAFDPASGCPKFFGAAALPFGTTGSVAGFLRTSAATWHLGSALLGLSWCNYFDDYPIFCLDELCQCTESCAEGLLDALGITFAREGRKATSFSKECRALGLIIGLSQFADGVVYIKHTPERIQELKQTLTAVLERGSLEASEAEALRGRLHWFSSFLFGRRPCQALGVLGLRAKGLDRGRKLSADLRDALTYLRDRALESPPVQLSPAIRDTFYIFTDGSLEGDVAGVGGILYDPLGESLSFFSAKLPASTVASLMEASEHPIYEVELLAIWAAFKLWMQKLTDFLAVVYLDNEAAKGALVSGKSTTVSGKAIVNAVLDLEDDARLRPWYGRVPTSSNPADDPSRGVFGELMRAGVQRLQAPKAWPV</sequence>
<dbReference type="OrthoDB" id="410733at2759"/>
<dbReference type="InterPro" id="IPR043502">
    <property type="entry name" value="DNA/RNA_pol_sf"/>
</dbReference>
<evidence type="ECO:0000313" key="2">
    <source>
        <dbReference type="EMBL" id="OLQ11756.1"/>
    </source>
</evidence>
<evidence type="ECO:0000256" key="1">
    <source>
        <dbReference type="SAM" id="MobiDB-lite"/>
    </source>
</evidence>
<feature type="region of interest" description="Disordered" evidence="1">
    <location>
        <begin position="1"/>
        <end position="39"/>
    </location>
</feature>
<name>A0A1Q9EWE0_SYMMI</name>
<protein>
    <submittedName>
        <fullName evidence="2">Uncharacterized protein</fullName>
    </submittedName>
</protein>
<accession>A0A1Q9EWE0</accession>
<organism evidence="2 3">
    <name type="scientific">Symbiodinium microadriaticum</name>
    <name type="common">Dinoflagellate</name>
    <name type="synonym">Zooxanthella microadriatica</name>
    <dbReference type="NCBI Taxonomy" id="2951"/>
    <lineage>
        <taxon>Eukaryota</taxon>
        <taxon>Sar</taxon>
        <taxon>Alveolata</taxon>
        <taxon>Dinophyceae</taxon>
        <taxon>Suessiales</taxon>
        <taxon>Symbiodiniaceae</taxon>
        <taxon>Symbiodinium</taxon>
    </lineage>
</organism>
<dbReference type="Proteomes" id="UP000186817">
    <property type="component" value="Unassembled WGS sequence"/>
</dbReference>
<feature type="compositionally biased region" description="Basic and acidic residues" evidence="1">
    <location>
        <begin position="151"/>
        <end position="172"/>
    </location>
</feature>
<evidence type="ECO:0000313" key="3">
    <source>
        <dbReference type="Proteomes" id="UP000186817"/>
    </source>
</evidence>
<reference evidence="2 3" key="1">
    <citation type="submission" date="2016-02" db="EMBL/GenBank/DDBJ databases">
        <title>Genome analysis of coral dinoflagellate symbionts highlights evolutionary adaptations to a symbiotic lifestyle.</title>
        <authorList>
            <person name="Aranda M."/>
            <person name="Li Y."/>
            <person name="Liew Y.J."/>
            <person name="Baumgarten S."/>
            <person name="Simakov O."/>
            <person name="Wilson M."/>
            <person name="Piel J."/>
            <person name="Ashoor H."/>
            <person name="Bougouffa S."/>
            <person name="Bajic V.B."/>
            <person name="Ryu T."/>
            <person name="Ravasi T."/>
            <person name="Bayer T."/>
            <person name="Micklem G."/>
            <person name="Kim H."/>
            <person name="Bhak J."/>
            <person name="Lajeunesse T.C."/>
            <person name="Voolstra C.R."/>
        </authorList>
    </citation>
    <scope>NUCLEOTIDE SEQUENCE [LARGE SCALE GENOMIC DNA]</scope>
    <source>
        <strain evidence="2 3">CCMP2467</strain>
    </source>
</reference>
<feature type="region of interest" description="Disordered" evidence="1">
    <location>
        <begin position="149"/>
        <end position="206"/>
    </location>
</feature>